<evidence type="ECO:0000256" key="1">
    <source>
        <dbReference type="SAM" id="Phobius"/>
    </source>
</evidence>
<gene>
    <name evidence="2" type="ORF">B5G26_13645</name>
</gene>
<evidence type="ECO:0000313" key="2">
    <source>
        <dbReference type="EMBL" id="OUN40828.1"/>
    </source>
</evidence>
<feature type="transmembrane region" description="Helical" evidence="1">
    <location>
        <begin position="62"/>
        <end position="81"/>
    </location>
</feature>
<protein>
    <submittedName>
        <fullName evidence="2">Uncharacterized protein</fullName>
    </submittedName>
</protein>
<accession>A0A1Y3U0V5</accession>
<dbReference type="Proteomes" id="UP000195455">
    <property type="component" value="Unassembled WGS sequence"/>
</dbReference>
<feature type="transmembrane region" description="Helical" evidence="1">
    <location>
        <begin position="29"/>
        <end position="50"/>
    </location>
</feature>
<reference evidence="3" key="1">
    <citation type="submission" date="2017-04" db="EMBL/GenBank/DDBJ databases">
        <title>Function of individual gut microbiota members based on whole genome sequencing of pure cultures obtained from chicken caecum.</title>
        <authorList>
            <person name="Medvecky M."/>
            <person name="Cejkova D."/>
            <person name="Polansky O."/>
            <person name="Karasova D."/>
            <person name="Kubasova T."/>
            <person name="Cizek A."/>
            <person name="Rychlik I."/>
        </authorList>
    </citation>
    <scope>NUCLEOTIDE SEQUENCE [LARGE SCALE GENOMIC DNA]</scope>
    <source>
        <strain evidence="3">An75</strain>
    </source>
</reference>
<dbReference type="EMBL" id="NFHM01000028">
    <property type="protein sequence ID" value="OUN40828.1"/>
    <property type="molecule type" value="Genomic_DNA"/>
</dbReference>
<keyword evidence="1" id="KW-1133">Transmembrane helix</keyword>
<comment type="caution">
    <text evidence="2">The sequence shown here is derived from an EMBL/GenBank/DDBJ whole genome shotgun (WGS) entry which is preliminary data.</text>
</comment>
<evidence type="ECO:0000313" key="3">
    <source>
        <dbReference type="Proteomes" id="UP000195455"/>
    </source>
</evidence>
<dbReference type="AlphaFoldDB" id="A0A1Y3U0V5"/>
<dbReference type="RefSeq" id="WP_087990045.1">
    <property type="nucleotide sequence ID" value="NZ_NFHM01000028.1"/>
</dbReference>
<organism evidence="2 3">
    <name type="scientific">Anaerotignum lactatifermentans</name>
    <dbReference type="NCBI Taxonomy" id="160404"/>
    <lineage>
        <taxon>Bacteria</taxon>
        <taxon>Bacillati</taxon>
        <taxon>Bacillota</taxon>
        <taxon>Clostridia</taxon>
        <taxon>Lachnospirales</taxon>
        <taxon>Anaerotignaceae</taxon>
        <taxon>Anaerotignum</taxon>
    </lineage>
</organism>
<keyword evidence="1" id="KW-0472">Membrane</keyword>
<sequence>MTKAKSKLVSSGTYVSNEVLKGLYFKERILIFLSVFPILFFLFGILQGIFGNNQVLRDGLVTSVIMEVPFVLMFLAGLRYGRRIGLVRRYNLIFMCDTDGVVTMDELSRQMGKPAEKILSQLEWLFQQGLFCDCTLQMGGEPCVILSGKSGSRSSFVNVICEKCNGTTKLRAGTSGKCDYCGSAISARRIDS</sequence>
<name>A0A1Y3U0V5_9FIRM</name>
<keyword evidence="1" id="KW-0812">Transmembrane</keyword>
<proteinExistence type="predicted"/>